<dbReference type="GeneID" id="18813478"/>
<reference evidence="2" key="1">
    <citation type="submission" date="2011-04" db="EMBL/GenBank/DDBJ databases">
        <title>Evolution of plant cell wall degrading machinery underlies the functional diversity of forest fungi.</title>
        <authorList>
            <consortium name="US DOE Joint Genome Institute (JGI-PGF)"/>
            <person name="Eastwood D.C."/>
            <person name="Floudas D."/>
            <person name="Binder M."/>
            <person name="Majcherczyk A."/>
            <person name="Schneider P."/>
            <person name="Aerts A."/>
            <person name="Asiegbu F.O."/>
            <person name="Baker S.E."/>
            <person name="Barry K."/>
            <person name="Bendiksby M."/>
            <person name="Blumentritt M."/>
            <person name="Coutinho P.M."/>
            <person name="Cullen D."/>
            <person name="Cullen D."/>
            <person name="Gathman A."/>
            <person name="Goodell B."/>
            <person name="Henrissat B."/>
            <person name="Ihrmark K."/>
            <person name="Kauserud H."/>
            <person name="Kohler A."/>
            <person name="LaButti K."/>
            <person name="Lapidus A."/>
            <person name="Lavin J.L."/>
            <person name="Lee Y.-H."/>
            <person name="Lindquist E."/>
            <person name="Lilly W."/>
            <person name="Lucas S."/>
            <person name="Morin E."/>
            <person name="Murat C."/>
            <person name="Oguiza J.A."/>
            <person name="Park J."/>
            <person name="Pisabarro A.G."/>
            <person name="Riley R."/>
            <person name="Rosling A."/>
            <person name="Salamov A."/>
            <person name="Schmidt O."/>
            <person name="Schmutz J."/>
            <person name="Skrede I."/>
            <person name="Stenlid J."/>
            <person name="Wiebenga A."/>
            <person name="Xie X."/>
            <person name="Kues U."/>
            <person name="Hibbett D.S."/>
            <person name="Hoffmeister D."/>
            <person name="Hogberg N."/>
            <person name="Martin F."/>
            <person name="Grigoriev I.V."/>
            <person name="Watkinson S.C."/>
        </authorList>
    </citation>
    <scope>NUCLEOTIDE SEQUENCE</scope>
    <source>
        <strain evidence="2">S7.9</strain>
    </source>
</reference>
<dbReference type="OrthoDB" id="2665372at2759"/>
<protein>
    <submittedName>
        <fullName evidence="2">Uncharacterized protein</fullName>
    </submittedName>
</protein>
<organism>
    <name type="scientific">Serpula lacrymans var. lacrymans (strain S7.9)</name>
    <name type="common">Dry rot fungus</name>
    <dbReference type="NCBI Taxonomy" id="578457"/>
    <lineage>
        <taxon>Eukaryota</taxon>
        <taxon>Fungi</taxon>
        <taxon>Dikarya</taxon>
        <taxon>Basidiomycota</taxon>
        <taxon>Agaricomycotina</taxon>
        <taxon>Agaricomycetes</taxon>
        <taxon>Agaricomycetidae</taxon>
        <taxon>Boletales</taxon>
        <taxon>Coniophorineae</taxon>
        <taxon>Serpulaceae</taxon>
        <taxon>Serpula</taxon>
    </lineage>
</organism>
<evidence type="ECO:0000256" key="1">
    <source>
        <dbReference type="SAM" id="MobiDB-lite"/>
    </source>
</evidence>
<dbReference type="InterPro" id="IPR040521">
    <property type="entry name" value="KDZ"/>
</dbReference>
<feature type="region of interest" description="Disordered" evidence="1">
    <location>
        <begin position="393"/>
        <end position="431"/>
    </location>
</feature>
<dbReference type="Pfam" id="PF18758">
    <property type="entry name" value="KDZ"/>
    <property type="match status" value="1"/>
</dbReference>
<dbReference type="KEGG" id="sla:SERLADRAFT_416431"/>
<accession>F8P107</accession>
<feature type="compositionally biased region" description="Basic and acidic residues" evidence="1">
    <location>
        <begin position="422"/>
        <end position="431"/>
    </location>
</feature>
<sequence>MDKKFSKSVKSLDPLLWLKGLQMSQNKGKIVYERIPCRVDYRMRCNHIHRHNLAFQEQLPALIDTYMEWCLNCSDLTHQAEHTMDPSMGGMGLLKVEVVDTFSLCQDIMAPSWAFNLYMSIRSRVKMLVRTALNPCTYTIKGEEELKFRMLYTMDGNDSLKKIVRRATPEVNNQFVGEIYMVQSGELAKYPLAVVEEILNTFGEDIAGGFDINCKFKATLSKSLQAIDAYFGHEDEFEVYYNLTSFLYNNYQQALDMLSESSIGLKNTVHDLGVMDESILTCYFKACHAHEEIKWLNVEICQVATYLRDKDKYLQICEKQICPASPALAYQIRIHRIERGSFNAHHVCRLLDIAKLLGFSGMIVPGESTQTGTGESGSVPMAKLPSLLVLVSRSPCDGQPSEDSIYEQRDSPEDLEEEEEEDKHVEEASEV</sequence>
<dbReference type="AlphaFoldDB" id="F8P107"/>
<gene>
    <name evidence="2" type="ORF">SERLADRAFT_416431</name>
</gene>
<name>F8P107_SERL9</name>
<evidence type="ECO:0000313" key="2">
    <source>
        <dbReference type="EMBL" id="EGO22840.1"/>
    </source>
</evidence>
<dbReference type="RefSeq" id="XP_007320080.1">
    <property type="nucleotide sequence ID" value="XM_007320018.1"/>
</dbReference>
<proteinExistence type="predicted"/>
<dbReference type="HOGENOM" id="CLU_664232_0_0_1"/>
<dbReference type="Proteomes" id="UP000008064">
    <property type="component" value="Unassembled WGS sequence"/>
</dbReference>
<dbReference type="EMBL" id="GL945436">
    <property type="protein sequence ID" value="EGO22840.1"/>
    <property type="molecule type" value="Genomic_DNA"/>
</dbReference>